<feature type="chain" id="PRO_5008659656" evidence="1">
    <location>
        <begin position="25"/>
        <end position="189"/>
    </location>
</feature>
<feature type="signal peptide" evidence="1">
    <location>
        <begin position="1"/>
        <end position="24"/>
    </location>
</feature>
<organism evidence="2 3">
    <name type="scientific">Mesorhizobium hungaricum</name>
    <dbReference type="NCBI Taxonomy" id="1566387"/>
    <lineage>
        <taxon>Bacteria</taxon>
        <taxon>Pseudomonadati</taxon>
        <taxon>Pseudomonadota</taxon>
        <taxon>Alphaproteobacteria</taxon>
        <taxon>Hyphomicrobiales</taxon>
        <taxon>Phyllobacteriaceae</taxon>
        <taxon>Mesorhizobium</taxon>
    </lineage>
</organism>
<protein>
    <submittedName>
        <fullName evidence="2">Uncharacterized protein</fullName>
    </submittedName>
</protein>
<evidence type="ECO:0000313" key="3">
    <source>
        <dbReference type="Proteomes" id="UP000094412"/>
    </source>
</evidence>
<keyword evidence="3" id="KW-1185">Reference proteome</keyword>
<keyword evidence="1" id="KW-0732">Signal</keyword>
<gene>
    <name evidence="2" type="ORF">QV13_14200</name>
</gene>
<dbReference type="STRING" id="1566387.QV13_14200"/>
<name>A0A1C2DT88_9HYPH</name>
<comment type="caution">
    <text evidence="2">The sequence shown here is derived from an EMBL/GenBank/DDBJ whole genome shotgun (WGS) entry which is preliminary data.</text>
</comment>
<evidence type="ECO:0000256" key="1">
    <source>
        <dbReference type="SAM" id="SignalP"/>
    </source>
</evidence>
<proteinExistence type="predicted"/>
<dbReference type="AlphaFoldDB" id="A0A1C2DT88"/>
<dbReference type="Proteomes" id="UP000094412">
    <property type="component" value="Unassembled WGS sequence"/>
</dbReference>
<evidence type="ECO:0000313" key="2">
    <source>
        <dbReference type="EMBL" id="OCX17855.1"/>
    </source>
</evidence>
<sequence>MKGKPMRRFLTTTFWCLAASSALAEPARIECQGETIIIPGWDTGTMNVTYDGGASGTLTVKGPHTDFNVPASSHTYEKPDPPVVIDGAGDIKTIMPDLKAIDICVAGRMKSNPDPSLYSMFAMSCMEKGPASAAPVPVHATATITFLRNDGSGALEPFVSMKLVYLDKLPSQTDNLSIEFMTRDCKSIP</sequence>
<accession>A0A1C2DT88</accession>
<reference evidence="2 3" key="1">
    <citation type="submission" date="2016-08" db="EMBL/GenBank/DDBJ databases">
        <title>Whole genome sequence of Mesorhizobium sp. strain UASWS1009 isolated from industrial sewage.</title>
        <authorList>
            <person name="Crovadore J."/>
            <person name="Calmin G."/>
            <person name="Chablais R."/>
            <person name="Cochard B."/>
            <person name="Lefort F."/>
        </authorList>
    </citation>
    <scope>NUCLEOTIDE SEQUENCE [LARGE SCALE GENOMIC DNA]</scope>
    <source>
        <strain evidence="2 3">UASWS1009</strain>
    </source>
</reference>
<dbReference type="EMBL" id="MDEO01000032">
    <property type="protein sequence ID" value="OCX17855.1"/>
    <property type="molecule type" value="Genomic_DNA"/>
</dbReference>